<accession>A0AAD2HVV3</accession>
<dbReference type="InterPro" id="IPR011650">
    <property type="entry name" value="Peptidase_M20_dimer"/>
</dbReference>
<comment type="similarity">
    <text evidence="1">Belongs to the peptidase M20A family.</text>
</comment>
<keyword evidence="4" id="KW-1185">Reference proteome</keyword>
<dbReference type="InterPro" id="IPR052030">
    <property type="entry name" value="Peptidase_M20/M20A_hydrolases"/>
</dbReference>
<dbReference type="FunFam" id="3.30.70.360:FF:000004">
    <property type="entry name" value="Peptidase M20 domain-containing protein 2"/>
    <property type="match status" value="1"/>
</dbReference>
<dbReference type="Gene3D" id="3.40.630.10">
    <property type="entry name" value="Zn peptidases"/>
    <property type="match status" value="1"/>
</dbReference>
<feature type="domain" description="Peptidase M20 dimerisation" evidence="2">
    <location>
        <begin position="312"/>
        <end position="403"/>
    </location>
</feature>
<proteinExistence type="inferred from homology"/>
<evidence type="ECO:0000313" key="3">
    <source>
        <dbReference type="EMBL" id="CAK5283101.1"/>
    </source>
</evidence>
<dbReference type="SUPFAM" id="SSF53187">
    <property type="entry name" value="Zn-dependent exopeptidases"/>
    <property type="match status" value="1"/>
</dbReference>
<dbReference type="EMBL" id="CAVNYO010000466">
    <property type="protein sequence ID" value="CAK5283101.1"/>
    <property type="molecule type" value="Genomic_DNA"/>
</dbReference>
<dbReference type="InterPro" id="IPR002933">
    <property type="entry name" value="Peptidase_M20"/>
</dbReference>
<organism evidence="3 4">
    <name type="scientific">Mycena citricolor</name>
    <dbReference type="NCBI Taxonomy" id="2018698"/>
    <lineage>
        <taxon>Eukaryota</taxon>
        <taxon>Fungi</taxon>
        <taxon>Dikarya</taxon>
        <taxon>Basidiomycota</taxon>
        <taxon>Agaricomycotina</taxon>
        <taxon>Agaricomycetes</taxon>
        <taxon>Agaricomycetidae</taxon>
        <taxon>Agaricales</taxon>
        <taxon>Marasmiineae</taxon>
        <taxon>Mycenaceae</taxon>
        <taxon>Mycena</taxon>
    </lineage>
</organism>
<evidence type="ECO:0000313" key="4">
    <source>
        <dbReference type="Proteomes" id="UP001295794"/>
    </source>
</evidence>
<protein>
    <recommendedName>
        <fullName evidence="2">Peptidase M20 dimerisation domain-containing protein</fullName>
    </recommendedName>
</protein>
<dbReference type="Pfam" id="PF07687">
    <property type="entry name" value="M20_dimer"/>
    <property type="match status" value="1"/>
</dbReference>
<sequence>MSSALSLLGHGRRTGWVFRRALRQNPSPKVKTHCSATHTARGKALPARSEPGMCVILADLLLLSSRLQYRCLTICEHGYADPAEWWLESDQLPAYSSQVDLQGDAHATVDQSIDEISPQLHTLSLKIHGTQARSYSVMSAHIVPMQVTLRSHSRKSWCHWFPCARMLISPRFAHEHLTSFMASQGFAVTRSYLGLKTAFRAEFQHGSGGRVIGVNSEYDALAGIGHACGHNLIAVSGCAVAIALKKALQAHNIPGKVILLGTPAEEGGGGKIILLERGGYEEMDLCVMCHPSGGPIKSANLGSTIGVQVIQVEYFGQNAHAGAAPWDGVNALDAAFLAYSNISALRQQMRPDHRVHGVITGNDNWLPNVIPDYAKMNCLARAPTDVDLAAFVERVTNCLKAAAMATGCEFKLTLAEPYLDLKQNPILGQEFADVVAKRYGIETSTTPGTASTDFGNVTYALPGLHPGFAIPTQPGGGNHTIAFTNAAATQEAHTAAMYIAKGLACTALRALRDDEFFKQVKASFSA</sequence>
<dbReference type="Gene3D" id="3.30.70.360">
    <property type="match status" value="1"/>
</dbReference>
<name>A0AAD2HVV3_9AGAR</name>
<comment type="caution">
    <text evidence="3">The sequence shown here is derived from an EMBL/GenBank/DDBJ whole genome shotgun (WGS) entry which is preliminary data.</text>
</comment>
<dbReference type="PANTHER" id="PTHR30575:SF0">
    <property type="entry name" value="XAA-ARG DIPEPTIDASE"/>
    <property type="match status" value="1"/>
</dbReference>
<dbReference type="Proteomes" id="UP001295794">
    <property type="component" value="Unassembled WGS sequence"/>
</dbReference>
<dbReference type="AlphaFoldDB" id="A0AAD2HVV3"/>
<evidence type="ECO:0000256" key="1">
    <source>
        <dbReference type="ARBA" id="ARBA00006247"/>
    </source>
</evidence>
<reference evidence="3" key="1">
    <citation type="submission" date="2023-11" db="EMBL/GenBank/DDBJ databases">
        <authorList>
            <person name="De Vega J J."/>
            <person name="De Vega J J."/>
        </authorList>
    </citation>
    <scope>NUCLEOTIDE SEQUENCE</scope>
</reference>
<dbReference type="InterPro" id="IPR036264">
    <property type="entry name" value="Bact_exopeptidase_dim_dom"/>
</dbReference>
<evidence type="ECO:0000259" key="2">
    <source>
        <dbReference type="Pfam" id="PF07687"/>
    </source>
</evidence>
<gene>
    <name evidence="3" type="ORF">MYCIT1_LOCUS35366</name>
</gene>
<dbReference type="Pfam" id="PF01546">
    <property type="entry name" value="Peptidase_M20"/>
    <property type="match status" value="1"/>
</dbReference>
<dbReference type="GO" id="GO:0016805">
    <property type="term" value="F:dipeptidase activity"/>
    <property type="evidence" value="ECO:0007669"/>
    <property type="project" value="TreeGrafter"/>
</dbReference>
<dbReference type="PANTHER" id="PTHR30575">
    <property type="entry name" value="PEPTIDASE M20"/>
    <property type="match status" value="1"/>
</dbReference>
<dbReference type="CDD" id="cd05672">
    <property type="entry name" value="M20_ACY1L2-like"/>
    <property type="match status" value="1"/>
</dbReference>
<dbReference type="SUPFAM" id="SSF55031">
    <property type="entry name" value="Bacterial exopeptidase dimerisation domain"/>
    <property type="match status" value="1"/>
</dbReference>